<accession>A0ABQ8IR70</accession>
<reference evidence="1 2" key="1">
    <citation type="journal article" date="2018" name="J. Allergy Clin. Immunol.">
        <title>High-quality assembly of Dermatophagoides pteronyssinus genome and transcriptome reveals a wide range of novel allergens.</title>
        <authorList>
            <person name="Liu X.Y."/>
            <person name="Yang K.Y."/>
            <person name="Wang M.Q."/>
            <person name="Kwok J.S."/>
            <person name="Zeng X."/>
            <person name="Yang Z."/>
            <person name="Xiao X.J."/>
            <person name="Lau C.P."/>
            <person name="Li Y."/>
            <person name="Huang Z.M."/>
            <person name="Ba J.G."/>
            <person name="Yim A.K."/>
            <person name="Ouyang C.Y."/>
            <person name="Ngai S.M."/>
            <person name="Chan T.F."/>
            <person name="Leung E.L."/>
            <person name="Liu L."/>
            <person name="Liu Z.G."/>
            <person name="Tsui S.K."/>
        </authorList>
    </citation>
    <scope>NUCLEOTIDE SEQUENCE [LARGE SCALE GENOMIC DNA]</scope>
    <source>
        <strain evidence="1">Derp</strain>
    </source>
</reference>
<evidence type="ECO:0000313" key="2">
    <source>
        <dbReference type="Proteomes" id="UP000887458"/>
    </source>
</evidence>
<proteinExistence type="predicted"/>
<gene>
    <name evidence="1" type="ORF">DERP_009760</name>
</gene>
<name>A0ABQ8IR70_DERPT</name>
<dbReference type="EMBL" id="NJHN03000128">
    <property type="protein sequence ID" value="KAH9412779.1"/>
    <property type="molecule type" value="Genomic_DNA"/>
</dbReference>
<protein>
    <submittedName>
        <fullName evidence="1">Uncharacterized protein</fullName>
    </submittedName>
</protein>
<keyword evidence="2" id="KW-1185">Reference proteome</keyword>
<dbReference type="Proteomes" id="UP000887458">
    <property type="component" value="Unassembled WGS sequence"/>
</dbReference>
<reference evidence="1 2" key="2">
    <citation type="journal article" date="2022" name="Mol. Biol. Evol.">
        <title>Comparative Genomics Reveals Insights into the Divergent Evolution of Astigmatic Mites and Household Pest Adaptations.</title>
        <authorList>
            <person name="Xiong Q."/>
            <person name="Wan A.T."/>
            <person name="Liu X."/>
            <person name="Fung C.S."/>
            <person name="Xiao X."/>
            <person name="Malainual N."/>
            <person name="Hou J."/>
            <person name="Wang L."/>
            <person name="Wang M."/>
            <person name="Yang K.Y."/>
            <person name="Cui Y."/>
            <person name="Leung E.L."/>
            <person name="Nong W."/>
            <person name="Shin S.K."/>
            <person name="Au S.W."/>
            <person name="Jeong K.Y."/>
            <person name="Chew F.T."/>
            <person name="Hui J.H."/>
            <person name="Leung T.F."/>
            <person name="Tungtrongchitr A."/>
            <person name="Zhong N."/>
            <person name="Liu Z."/>
            <person name="Tsui S.K."/>
        </authorList>
    </citation>
    <scope>NUCLEOTIDE SEQUENCE [LARGE SCALE GENOMIC DNA]</scope>
    <source>
        <strain evidence="1">Derp</strain>
    </source>
</reference>
<evidence type="ECO:0000313" key="1">
    <source>
        <dbReference type="EMBL" id="KAH9412779.1"/>
    </source>
</evidence>
<sequence>MFPNVDDDDGGGVDADDADCEGAYFVTIFGFSRKRLRVLIVDDCCNGSVIESSFDNVPLHLLFDCSSLSLSKSITISSSLIYWSLSKKKYKHQILMLPYYI</sequence>
<organism evidence="1 2">
    <name type="scientific">Dermatophagoides pteronyssinus</name>
    <name type="common">European house dust mite</name>
    <dbReference type="NCBI Taxonomy" id="6956"/>
    <lineage>
        <taxon>Eukaryota</taxon>
        <taxon>Metazoa</taxon>
        <taxon>Ecdysozoa</taxon>
        <taxon>Arthropoda</taxon>
        <taxon>Chelicerata</taxon>
        <taxon>Arachnida</taxon>
        <taxon>Acari</taxon>
        <taxon>Acariformes</taxon>
        <taxon>Sarcoptiformes</taxon>
        <taxon>Astigmata</taxon>
        <taxon>Psoroptidia</taxon>
        <taxon>Analgoidea</taxon>
        <taxon>Pyroglyphidae</taxon>
        <taxon>Dermatophagoidinae</taxon>
        <taxon>Dermatophagoides</taxon>
    </lineage>
</organism>
<comment type="caution">
    <text evidence="1">The sequence shown here is derived from an EMBL/GenBank/DDBJ whole genome shotgun (WGS) entry which is preliminary data.</text>
</comment>